<reference evidence="4" key="1">
    <citation type="submission" date="2021-09" db="EMBL/GenBank/DDBJ databases">
        <title>Fulvivirga sp. isolated from coastal sediment.</title>
        <authorList>
            <person name="Yu H."/>
        </authorList>
    </citation>
    <scope>NUCLEOTIDE SEQUENCE</scope>
    <source>
        <strain evidence="4">1062</strain>
    </source>
</reference>
<dbReference type="Gene3D" id="1.25.40.10">
    <property type="entry name" value="Tetratricopeptide repeat domain"/>
    <property type="match status" value="2"/>
</dbReference>
<keyword evidence="2 3" id="KW-0802">TPR repeat</keyword>
<dbReference type="PROSITE" id="PS50005">
    <property type="entry name" value="TPR"/>
    <property type="match status" value="1"/>
</dbReference>
<dbReference type="InterPro" id="IPR019734">
    <property type="entry name" value="TPR_rpt"/>
</dbReference>
<evidence type="ECO:0000256" key="1">
    <source>
        <dbReference type="ARBA" id="ARBA00022737"/>
    </source>
</evidence>
<dbReference type="PANTHER" id="PTHR44858:SF1">
    <property type="entry name" value="UDP-N-ACETYLGLUCOSAMINE--PEPTIDE N-ACETYLGLUCOSAMINYLTRANSFERASE SPINDLY-RELATED"/>
    <property type="match status" value="1"/>
</dbReference>
<dbReference type="SMART" id="SM00028">
    <property type="entry name" value="TPR"/>
    <property type="match status" value="3"/>
</dbReference>
<dbReference type="Proteomes" id="UP001139409">
    <property type="component" value="Unassembled WGS sequence"/>
</dbReference>
<dbReference type="AlphaFoldDB" id="A0A9X1L239"/>
<dbReference type="RefSeq" id="WP_225699761.1">
    <property type="nucleotide sequence ID" value="NZ_JAIXNE010000007.1"/>
</dbReference>
<proteinExistence type="predicted"/>
<protein>
    <submittedName>
        <fullName evidence="4">Tetratricopeptide repeat protein</fullName>
    </submittedName>
</protein>
<dbReference type="InterPro" id="IPR050498">
    <property type="entry name" value="Ycf3"/>
</dbReference>
<feature type="repeat" description="TPR" evidence="3">
    <location>
        <begin position="265"/>
        <end position="298"/>
    </location>
</feature>
<dbReference type="SUPFAM" id="SSF48452">
    <property type="entry name" value="TPR-like"/>
    <property type="match status" value="2"/>
</dbReference>
<evidence type="ECO:0000256" key="3">
    <source>
        <dbReference type="PROSITE-ProRule" id="PRU00339"/>
    </source>
</evidence>
<evidence type="ECO:0000256" key="2">
    <source>
        <dbReference type="ARBA" id="ARBA00022803"/>
    </source>
</evidence>
<keyword evidence="1" id="KW-0677">Repeat</keyword>
<evidence type="ECO:0000313" key="5">
    <source>
        <dbReference type="Proteomes" id="UP001139409"/>
    </source>
</evidence>
<gene>
    <name evidence="4" type="ORF">LDX50_28770</name>
</gene>
<name>A0A9X1L239_9BACT</name>
<dbReference type="InterPro" id="IPR011990">
    <property type="entry name" value="TPR-like_helical_dom_sf"/>
</dbReference>
<evidence type="ECO:0000313" key="4">
    <source>
        <dbReference type="EMBL" id="MCA6078902.1"/>
    </source>
</evidence>
<dbReference type="Pfam" id="PF13432">
    <property type="entry name" value="TPR_16"/>
    <property type="match status" value="1"/>
</dbReference>
<dbReference type="EMBL" id="JAIXNE010000007">
    <property type="protein sequence ID" value="MCA6078902.1"/>
    <property type="molecule type" value="Genomic_DNA"/>
</dbReference>
<sequence>MKRLLIMLAVIVVAGVSYGQKKPKVNQAIKAMQDGNLGEAKEIIDAAAEYEKLKDDGKTWYYRALIYASLDTTSNAEYQNLVNDPLAVAMASFNKADELNTGNSDYFLSDPLTGFPTPRSQQVEMLWAYYLNKGVEAYQNDDIEGAVYNFERTTLVQPEDTTGYIYAASAAQAMQDYDRALQHYYTLINDLNYKTADIYNALLYIEIQVNKDNEKALELAREAKEEFPEDSRFAKTEINLLIQMGKADEARAGLESAIAAEPDNPDLYFSLGVMNEELGDKDAALNAYQKSVEVDPNYFNGNYNMAVLKYNQAVELVKARNNLGISSADQKKAREMDSEINTRLKEALPVWEKVNELEPNNRKTLETLQYLYVQLKMNDKAVAIAEQLDALPE</sequence>
<keyword evidence="5" id="KW-1185">Reference proteome</keyword>
<dbReference type="PANTHER" id="PTHR44858">
    <property type="entry name" value="TETRATRICOPEPTIDE REPEAT PROTEIN 6"/>
    <property type="match status" value="1"/>
</dbReference>
<dbReference type="PROSITE" id="PS50293">
    <property type="entry name" value="TPR_REGION"/>
    <property type="match status" value="1"/>
</dbReference>
<accession>A0A9X1L239</accession>
<comment type="caution">
    <text evidence="4">The sequence shown here is derived from an EMBL/GenBank/DDBJ whole genome shotgun (WGS) entry which is preliminary data.</text>
</comment>
<organism evidence="4 5">
    <name type="scientific">Fulvivirga sedimenti</name>
    <dbReference type="NCBI Taxonomy" id="2879465"/>
    <lineage>
        <taxon>Bacteria</taxon>
        <taxon>Pseudomonadati</taxon>
        <taxon>Bacteroidota</taxon>
        <taxon>Cytophagia</taxon>
        <taxon>Cytophagales</taxon>
        <taxon>Fulvivirgaceae</taxon>
        <taxon>Fulvivirga</taxon>
    </lineage>
</organism>